<name>A0A4P7AK14_9MOLU</name>
<organism evidence="1 2">
    <name type="scientific">Spiroplasma gladiatoris</name>
    <dbReference type="NCBI Taxonomy" id="2143"/>
    <lineage>
        <taxon>Bacteria</taxon>
        <taxon>Bacillati</taxon>
        <taxon>Mycoplasmatota</taxon>
        <taxon>Mollicutes</taxon>
        <taxon>Entomoplasmatales</taxon>
        <taxon>Spiroplasmataceae</taxon>
        <taxon>Spiroplasma</taxon>
    </lineage>
</organism>
<protein>
    <submittedName>
        <fullName evidence="1">Uncharacterized protein</fullName>
    </submittedName>
</protein>
<keyword evidence="2" id="KW-1185">Reference proteome</keyword>
<accession>A0A4P7AK14</accession>
<sequence length="245" mass="28888">MFLNKINDKDHVWNKVGAEMIQTYGLINNIKTSHQEIYDFLHDDEFENETVDQQFEPEIINAAKAWNYIKIFVTKLRLNQDINEKNIGDCTLEEIIKVYKYLDPNLTFVSTFIDTSKDHKNLLDYYKNMCSRIFKELSVEAVLEELALWHIRLSVEKALGCFTEVFSIMIVNGLLIYKNIAPISFELRTWDIEDIIKVHHNLVDEVSNIPFTQWSNLPTFKYYLGLWIHNCESLSDASFENKNFK</sequence>
<dbReference type="OrthoDB" id="389281at2"/>
<evidence type="ECO:0000313" key="2">
    <source>
        <dbReference type="Proteomes" id="UP000294309"/>
    </source>
</evidence>
<dbReference type="KEGG" id="sgq:SGLAD_v1c07010"/>
<dbReference type="Proteomes" id="UP000294309">
    <property type="component" value="Chromosome"/>
</dbReference>
<dbReference type="RefSeq" id="WP_134297679.1">
    <property type="nucleotide sequence ID" value="NZ_CP038013.1"/>
</dbReference>
<gene>
    <name evidence="1" type="ORF">SGLAD_v1c07010</name>
</gene>
<reference evidence="1 2" key="1">
    <citation type="submission" date="2019-03" db="EMBL/GenBank/DDBJ databases">
        <title>Complete genome sequence of Spiroplasma gladiatoris TG-1 (DSM 22552).</title>
        <authorList>
            <person name="Lin Y.-C."/>
            <person name="Chou L."/>
            <person name="Kuo C.-H."/>
        </authorList>
    </citation>
    <scope>NUCLEOTIDE SEQUENCE [LARGE SCALE GENOMIC DNA]</scope>
    <source>
        <strain evidence="1 2">TG-1</strain>
    </source>
</reference>
<proteinExistence type="predicted"/>
<evidence type="ECO:0000313" key="1">
    <source>
        <dbReference type="EMBL" id="QBQ07900.1"/>
    </source>
</evidence>
<dbReference type="EMBL" id="CP038013">
    <property type="protein sequence ID" value="QBQ07900.1"/>
    <property type="molecule type" value="Genomic_DNA"/>
</dbReference>
<dbReference type="AlphaFoldDB" id="A0A4P7AK14"/>